<sequence>MMEVNGLIVGLVLWIAYSWVLLQLFSPRDSFVPENLAYGYGGTTITVECRVVTLSESLSLPDHRPVKANRYLRSPIT</sequence>
<gene>
    <name evidence="2" type="ORF">BI308_16250</name>
</gene>
<proteinExistence type="predicted"/>
<dbReference type="AlphaFoldDB" id="A0A1L9QPI5"/>
<evidence type="ECO:0000313" key="2">
    <source>
        <dbReference type="EMBL" id="OJJ24559.1"/>
    </source>
</evidence>
<name>A0A1L9QPI5_9CYAN</name>
<dbReference type="Proteomes" id="UP000183940">
    <property type="component" value="Unassembled WGS sequence"/>
</dbReference>
<dbReference type="EMBL" id="MLAW01000029">
    <property type="protein sequence ID" value="OJJ24559.1"/>
    <property type="molecule type" value="Genomic_DNA"/>
</dbReference>
<keyword evidence="1" id="KW-0812">Transmembrane</keyword>
<reference evidence="2" key="1">
    <citation type="submission" date="2016-10" db="EMBL/GenBank/DDBJ databases">
        <title>CRISPR-Cas defence system in Roseofilum reptotaenium: evidence of a bacteriophage-cyanobacterium arms race in the coral black band disease.</title>
        <authorList>
            <person name="Buerger P."/>
            <person name="Wood-Charlson E.M."/>
            <person name="Weynberg K.D."/>
            <person name="Willis B."/>
            <person name="Van Oppen M.J."/>
        </authorList>
    </citation>
    <scope>NUCLEOTIDE SEQUENCE [LARGE SCALE GENOMIC DNA]</scope>
    <source>
        <strain evidence="2">AO1-A</strain>
    </source>
</reference>
<keyword evidence="3" id="KW-1185">Reference proteome</keyword>
<keyword evidence="1" id="KW-1133">Transmembrane helix</keyword>
<protein>
    <submittedName>
        <fullName evidence="2">Uncharacterized protein</fullName>
    </submittedName>
</protein>
<comment type="caution">
    <text evidence="2">The sequence shown here is derived from an EMBL/GenBank/DDBJ whole genome shotgun (WGS) entry which is preliminary data.</text>
</comment>
<accession>A0A1L9QPI5</accession>
<feature type="transmembrane region" description="Helical" evidence="1">
    <location>
        <begin position="6"/>
        <end position="25"/>
    </location>
</feature>
<keyword evidence="1" id="KW-0472">Membrane</keyword>
<evidence type="ECO:0000313" key="3">
    <source>
        <dbReference type="Proteomes" id="UP000183940"/>
    </source>
</evidence>
<evidence type="ECO:0000256" key="1">
    <source>
        <dbReference type="SAM" id="Phobius"/>
    </source>
</evidence>
<organism evidence="2 3">
    <name type="scientific">Roseofilum reptotaenium AO1-A</name>
    <dbReference type="NCBI Taxonomy" id="1925591"/>
    <lineage>
        <taxon>Bacteria</taxon>
        <taxon>Bacillati</taxon>
        <taxon>Cyanobacteriota</taxon>
        <taxon>Cyanophyceae</taxon>
        <taxon>Desertifilales</taxon>
        <taxon>Desertifilaceae</taxon>
        <taxon>Roseofilum</taxon>
    </lineage>
</organism>
<dbReference type="STRING" id="1925591.BI308_16250"/>